<feature type="compositionally biased region" description="Acidic residues" evidence="2">
    <location>
        <begin position="197"/>
        <end position="217"/>
    </location>
</feature>
<feature type="compositionally biased region" description="Acidic residues" evidence="2">
    <location>
        <begin position="1031"/>
        <end position="1041"/>
    </location>
</feature>
<name>R7T665_CAPTE</name>
<reference evidence="3 5" key="2">
    <citation type="journal article" date="2013" name="Nature">
        <title>Insights into bilaterian evolution from three spiralian genomes.</title>
        <authorList>
            <person name="Simakov O."/>
            <person name="Marletaz F."/>
            <person name="Cho S.J."/>
            <person name="Edsinger-Gonzales E."/>
            <person name="Havlak P."/>
            <person name="Hellsten U."/>
            <person name="Kuo D.H."/>
            <person name="Larsson T."/>
            <person name="Lv J."/>
            <person name="Arendt D."/>
            <person name="Savage R."/>
            <person name="Osoegawa K."/>
            <person name="de Jong P."/>
            <person name="Grimwood J."/>
            <person name="Chapman J.A."/>
            <person name="Shapiro H."/>
            <person name="Aerts A."/>
            <person name="Otillar R.P."/>
            <person name="Terry A.Y."/>
            <person name="Boore J.L."/>
            <person name="Grigoriev I.V."/>
            <person name="Lindberg D.R."/>
            <person name="Seaver E.C."/>
            <person name="Weisblat D.A."/>
            <person name="Putnam N.H."/>
            <person name="Rokhsar D.S."/>
        </authorList>
    </citation>
    <scope>NUCLEOTIDE SEQUENCE</scope>
    <source>
        <strain evidence="3 5">I ESC-2004</strain>
    </source>
</reference>
<feature type="compositionally biased region" description="Low complexity" evidence="2">
    <location>
        <begin position="27"/>
        <end position="41"/>
    </location>
</feature>
<feature type="compositionally biased region" description="Polar residues" evidence="2">
    <location>
        <begin position="870"/>
        <end position="880"/>
    </location>
</feature>
<dbReference type="GO" id="GO:0005813">
    <property type="term" value="C:centrosome"/>
    <property type="evidence" value="ECO:0007669"/>
    <property type="project" value="TreeGrafter"/>
</dbReference>
<feature type="region of interest" description="Disordered" evidence="2">
    <location>
        <begin position="1020"/>
        <end position="1052"/>
    </location>
</feature>
<feature type="compositionally biased region" description="Polar residues" evidence="2">
    <location>
        <begin position="1227"/>
        <end position="1240"/>
    </location>
</feature>
<dbReference type="GO" id="GO:1902410">
    <property type="term" value="P:mitotic cytokinetic process"/>
    <property type="evidence" value="ECO:0007669"/>
    <property type="project" value="TreeGrafter"/>
</dbReference>
<dbReference type="PANTHER" id="PTHR34439:SF1">
    <property type="entry name" value="CENTROBIN"/>
    <property type="match status" value="1"/>
</dbReference>
<dbReference type="InterPro" id="IPR038923">
    <property type="entry name" value="Centrobin"/>
</dbReference>
<feature type="region of interest" description="Disordered" evidence="2">
    <location>
        <begin position="1"/>
        <end position="87"/>
    </location>
</feature>
<feature type="compositionally biased region" description="Low complexity" evidence="2">
    <location>
        <begin position="1108"/>
        <end position="1125"/>
    </location>
</feature>
<feature type="compositionally biased region" description="Basic and acidic residues" evidence="2">
    <location>
        <begin position="42"/>
        <end position="52"/>
    </location>
</feature>
<feature type="compositionally biased region" description="Polar residues" evidence="2">
    <location>
        <begin position="281"/>
        <end position="305"/>
    </location>
</feature>
<dbReference type="GO" id="GO:0051299">
    <property type="term" value="P:centrosome separation"/>
    <property type="evidence" value="ECO:0007669"/>
    <property type="project" value="TreeGrafter"/>
</dbReference>
<dbReference type="EMBL" id="AMQN01003424">
    <property type="status" value="NOT_ANNOTATED_CDS"/>
    <property type="molecule type" value="Genomic_DNA"/>
</dbReference>
<protein>
    <recommendedName>
        <fullName evidence="6">Centrobin</fullName>
    </recommendedName>
</protein>
<feature type="compositionally biased region" description="Basic and acidic residues" evidence="2">
    <location>
        <begin position="841"/>
        <end position="851"/>
    </location>
</feature>
<evidence type="ECO:0000256" key="1">
    <source>
        <dbReference type="SAM" id="Coils"/>
    </source>
</evidence>
<dbReference type="OMA" id="HESVECK"/>
<dbReference type="GO" id="GO:0007099">
    <property type="term" value="P:centriole replication"/>
    <property type="evidence" value="ECO:0007669"/>
    <property type="project" value="InterPro"/>
</dbReference>
<evidence type="ECO:0000313" key="4">
    <source>
        <dbReference type="EnsemblMetazoa" id="CapteP224187"/>
    </source>
</evidence>
<feature type="compositionally biased region" description="Basic and acidic residues" evidence="2">
    <location>
        <begin position="331"/>
        <end position="351"/>
    </location>
</feature>
<proteinExistence type="predicted"/>
<dbReference type="OrthoDB" id="8190486at2759"/>
<feature type="coiled-coil region" evidence="1">
    <location>
        <begin position="569"/>
        <end position="596"/>
    </location>
</feature>
<sequence length="1304" mass="146618">MENHSTSSECESPEMNGLRAPQGAQTPPQSSPANSSPSRGSNRTEESEDNARPRGARIQLFQDERYPANEELEGAEESFESGDALLRDDSLLQDRNISGLSVDPVSDAHHCQTESDTEEEEVMVPMFDLQPVNHERDDPLVNEEVDYSESTEADQYVMQPEADQSEIGIVNQTEPRPVVVGRSDFATEYNDHLNEDNGYDPDEAPSSEDESQSDMPEDNLNFVNRQIEGEDEDEEGSVRSASSRGHSSLAQSDQNFGPIEITEQSRHDLVLMPQRVPPSGSADSSRQPLAAVVQSTSSPILSPASQRPHREAVLGATAAAAPLRQNVGDNRATRPKETANRQRRRPAEQQRSRTVHKTMSGSSASNTQPIMGTASLKPESSESDSNRNDYHESQIKYQQQLAARLRTLQMQHQSIQRPLEVNVYPQQTTPKEAPQSMSPMSQHASSPGGSSVCDAMHNVSMGSVQSDPRCKELSGHEVQRMENVRGQLAHMLAMSTVPERGSFDQSMSEHQSVAESFLMSDIPSQLGEMLSFTTQQLRSNSSMPPPQNIALKRGTADLLAENHSLISSLEEEKYRRKHCEKQIQQLQSKVLELQQQLAVSVSTDRKKNIMIEQLDKTLAKLVDNWQLKETEANERLRLMSTENEQLKVKDSQQMRLIAQFENQLTETIAQLRDQQEQAMHTEQLQAQRIQLLEQEAASLRESSNCERHLLAKAQDEAERMQRAFDRTLSEAEELRQQLMDERETWEEREREYLQRVQDMTDNHLQLMADAKRKSEDQEKKIQDQQKSLHSSSLELQQSLLDLEAAIREKESLKVEIGIIEAKSEAALRKLEADLQSQAEKELSARLHEAHAKYSAQEEQLRERHRRQMSELAQSNVQELQEQSRRHQDESRQQQDKWRMQTQAYEDRMQTLQKEITEARRFNETLEEQRQDITDKLQGMMQSHCNETLRLLQLGSQAMQAPALLHMGSLMASRDGPFSPQRLAAMPMYSNTEPPAAVTTAATASAVTATTAKAVTFQEPVAESVSPTLCDDTLEEKQEDETSTPQRETERGSLFTSLLQQTSSLNSSLTSDLMTQQEPERLLSQIDSRFEEHEQRQSELQYYINLLLSRPPGSSTSGSPPQNSQTAQELTPPRREPPAPPAFSKTTLAPAVPQPAEKPTLLSPQQVGEISRLLGLYHGNGQAERDQVPANELVTYLQDLRSKLGIQKSGNGGFYYLFCRNEMHAAPTQDTPSAPQQSQPKARSRPQDTHVIHIPTGSERNETQKPVSTTKLKKPTKTGQVTKKIERKTAPQNSDQGKSTKGVWK</sequence>
<gene>
    <name evidence="3" type="ORF">CAPTEDRAFT_224187</name>
</gene>
<keyword evidence="1" id="KW-0175">Coiled coil</keyword>
<reference evidence="5" key="1">
    <citation type="submission" date="2012-12" db="EMBL/GenBank/DDBJ databases">
        <authorList>
            <person name="Hellsten U."/>
            <person name="Grimwood J."/>
            <person name="Chapman J.A."/>
            <person name="Shapiro H."/>
            <person name="Aerts A."/>
            <person name="Otillar R.P."/>
            <person name="Terry A.Y."/>
            <person name="Boore J.L."/>
            <person name="Simakov O."/>
            <person name="Marletaz F."/>
            <person name="Cho S.-J."/>
            <person name="Edsinger-Gonzales E."/>
            <person name="Havlak P."/>
            <person name="Kuo D.-H."/>
            <person name="Larsson T."/>
            <person name="Lv J."/>
            <person name="Arendt D."/>
            <person name="Savage R."/>
            <person name="Osoegawa K."/>
            <person name="de Jong P."/>
            <person name="Lindberg D.R."/>
            <person name="Seaver E.C."/>
            <person name="Weisblat D.A."/>
            <person name="Putnam N.H."/>
            <person name="Grigoriev I.V."/>
            <person name="Rokhsar D.S."/>
        </authorList>
    </citation>
    <scope>NUCLEOTIDE SEQUENCE</scope>
    <source>
        <strain evidence="5">I ESC-2004</strain>
    </source>
</reference>
<dbReference type="Proteomes" id="UP000014760">
    <property type="component" value="Unassembled WGS sequence"/>
</dbReference>
<feature type="compositionally biased region" description="Acidic residues" evidence="2">
    <location>
        <begin position="70"/>
        <end position="80"/>
    </location>
</feature>
<evidence type="ECO:0008006" key="6">
    <source>
        <dbReference type="Google" id="ProtNLM"/>
    </source>
</evidence>
<feature type="compositionally biased region" description="Basic and acidic residues" evidence="2">
    <location>
        <begin position="384"/>
        <end position="393"/>
    </location>
</feature>
<evidence type="ECO:0000313" key="3">
    <source>
        <dbReference type="EMBL" id="ELT88728.1"/>
    </source>
</evidence>
<feature type="compositionally biased region" description="Low complexity" evidence="2">
    <location>
        <begin position="238"/>
        <end position="252"/>
    </location>
</feature>
<feature type="compositionally biased region" description="Basic and acidic residues" evidence="2">
    <location>
        <begin position="770"/>
        <end position="783"/>
    </location>
</feature>
<feature type="region of interest" description="Disordered" evidence="2">
    <location>
        <begin position="841"/>
        <end position="897"/>
    </location>
</feature>
<feature type="compositionally biased region" description="Polar residues" evidence="2">
    <location>
        <begin position="1"/>
        <end position="10"/>
    </location>
</feature>
<feature type="compositionally biased region" description="Polar residues" evidence="2">
    <location>
        <begin position="357"/>
        <end position="370"/>
    </location>
</feature>
<feature type="compositionally biased region" description="Polar residues" evidence="2">
    <location>
        <begin position="1289"/>
        <end position="1298"/>
    </location>
</feature>
<keyword evidence="5" id="KW-1185">Reference proteome</keyword>
<feature type="compositionally biased region" description="Polar residues" evidence="2">
    <location>
        <begin position="428"/>
        <end position="449"/>
    </location>
</feature>
<dbReference type="HOGENOM" id="CLU_261242_0_0_1"/>
<dbReference type="PANTHER" id="PTHR34439">
    <property type="entry name" value="CENTROBIN"/>
    <property type="match status" value="1"/>
</dbReference>
<feature type="region of interest" description="Disordered" evidence="2">
    <location>
        <begin position="99"/>
        <end position="122"/>
    </location>
</feature>
<dbReference type="GO" id="GO:0005814">
    <property type="term" value="C:centriole"/>
    <property type="evidence" value="ECO:0007669"/>
    <property type="project" value="TreeGrafter"/>
</dbReference>
<accession>R7T665</accession>
<dbReference type="GO" id="GO:1902017">
    <property type="term" value="P:regulation of cilium assembly"/>
    <property type="evidence" value="ECO:0007669"/>
    <property type="project" value="InterPro"/>
</dbReference>
<dbReference type="EMBL" id="KB311733">
    <property type="protein sequence ID" value="ELT88728.1"/>
    <property type="molecule type" value="Genomic_DNA"/>
</dbReference>
<feature type="region of interest" description="Disordered" evidence="2">
    <location>
        <begin position="1107"/>
        <end position="1146"/>
    </location>
</feature>
<evidence type="ECO:0000313" key="5">
    <source>
        <dbReference type="Proteomes" id="UP000014760"/>
    </source>
</evidence>
<dbReference type="EnsemblMetazoa" id="CapteT224187">
    <property type="protein sequence ID" value="CapteP224187"/>
    <property type="gene ID" value="CapteG224187"/>
</dbReference>
<feature type="compositionally biased region" description="Basic and acidic residues" evidence="2">
    <location>
        <begin position="881"/>
        <end position="897"/>
    </location>
</feature>
<feature type="region of interest" description="Disordered" evidence="2">
    <location>
        <begin position="428"/>
        <end position="450"/>
    </location>
</feature>
<feature type="region of interest" description="Disordered" evidence="2">
    <location>
        <begin position="160"/>
        <end position="393"/>
    </location>
</feature>
<reference evidence="4" key="3">
    <citation type="submission" date="2015-06" db="UniProtKB">
        <authorList>
            <consortium name="EnsemblMetazoa"/>
        </authorList>
    </citation>
    <scope>IDENTIFICATION</scope>
</reference>
<organism evidence="3">
    <name type="scientific">Capitella teleta</name>
    <name type="common">Polychaete worm</name>
    <dbReference type="NCBI Taxonomy" id="283909"/>
    <lineage>
        <taxon>Eukaryota</taxon>
        <taxon>Metazoa</taxon>
        <taxon>Spiralia</taxon>
        <taxon>Lophotrochozoa</taxon>
        <taxon>Annelida</taxon>
        <taxon>Polychaeta</taxon>
        <taxon>Sedentaria</taxon>
        <taxon>Scolecida</taxon>
        <taxon>Capitellidae</taxon>
        <taxon>Capitella</taxon>
    </lineage>
</organism>
<feature type="region of interest" description="Disordered" evidence="2">
    <location>
        <begin position="1225"/>
        <end position="1304"/>
    </location>
</feature>
<evidence type="ECO:0000256" key="2">
    <source>
        <dbReference type="SAM" id="MobiDB-lite"/>
    </source>
</evidence>
<feature type="region of interest" description="Disordered" evidence="2">
    <location>
        <begin position="770"/>
        <end position="792"/>
    </location>
</feature>